<evidence type="ECO:0000256" key="7">
    <source>
        <dbReference type="ARBA" id="ARBA00022989"/>
    </source>
</evidence>
<feature type="transmembrane region" description="Helical" evidence="9">
    <location>
        <begin position="62"/>
        <end position="83"/>
    </location>
</feature>
<dbReference type="GO" id="GO:0005886">
    <property type="term" value="C:plasma membrane"/>
    <property type="evidence" value="ECO:0007669"/>
    <property type="project" value="UniProtKB-SubCell"/>
</dbReference>
<dbReference type="InterPro" id="IPR002541">
    <property type="entry name" value="Cyt_c_assembly"/>
</dbReference>
<proteinExistence type="inferred from homology"/>
<evidence type="ECO:0000256" key="1">
    <source>
        <dbReference type="ARBA" id="ARBA00002442"/>
    </source>
</evidence>
<feature type="domain" description="Cytochrome c assembly protein" evidence="10">
    <location>
        <begin position="5"/>
        <end position="183"/>
    </location>
</feature>
<dbReference type="PRINTS" id="PR01386">
    <property type="entry name" value="CCMCBIOGNSIS"/>
</dbReference>
<keyword evidence="6 9" id="KW-0201">Cytochrome c-type biogenesis</keyword>
<protein>
    <recommendedName>
        <fullName evidence="4 9">Heme exporter protein C</fullName>
    </recommendedName>
    <alternativeName>
        <fullName evidence="9">Cytochrome c-type biogenesis protein</fullName>
    </alternativeName>
</protein>
<comment type="function">
    <text evidence="1 9">Required for the export of heme to the periplasm for the biogenesis of c-type cytochromes.</text>
</comment>
<evidence type="ECO:0000256" key="3">
    <source>
        <dbReference type="ARBA" id="ARBA00005840"/>
    </source>
</evidence>
<keyword evidence="9" id="KW-0813">Transport</keyword>
<keyword evidence="5 9" id="KW-0812">Transmembrane</keyword>
<dbReference type="NCBIfam" id="TIGR01191">
    <property type="entry name" value="ccmC"/>
    <property type="match status" value="1"/>
</dbReference>
<keyword evidence="12" id="KW-1185">Reference proteome</keyword>
<evidence type="ECO:0000256" key="8">
    <source>
        <dbReference type="ARBA" id="ARBA00023136"/>
    </source>
</evidence>
<keyword evidence="9" id="KW-0997">Cell inner membrane</keyword>
<comment type="caution">
    <text evidence="11">The sequence shown here is derived from an EMBL/GenBank/DDBJ whole genome shotgun (WGS) entry which is preliminary data.</text>
</comment>
<comment type="subcellular location">
    <subcellularLocation>
        <location evidence="9">Cell inner membrane</location>
    </subcellularLocation>
    <subcellularLocation>
        <location evidence="2">Membrane</location>
        <topology evidence="2">Multi-pass membrane protein</topology>
    </subcellularLocation>
</comment>
<dbReference type="Proteomes" id="UP000619295">
    <property type="component" value="Unassembled WGS sequence"/>
</dbReference>
<dbReference type="InterPro" id="IPR045062">
    <property type="entry name" value="Cyt_c_biogenesis_CcsA/CcmC"/>
</dbReference>
<dbReference type="GO" id="GO:0015232">
    <property type="term" value="F:heme transmembrane transporter activity"/>
    <property type="evidence" value="ECO:0007669"/>
    <property type="project" value="InterPro"/>
</dbReference>
<evidence type="ECO:0000256" key="5">
    <source>
        <dbReference type="ARBA" id="ARBA00022692"/>
    </source>
</evidence>
<dbReference type="PANTHER" id="PTHR30071:SF1">
    <property type="entry name" value="CYTOCHROME B_B6 PROTEIN-RELATED"/>
    <property type="match status" value="1"/>
</dbReference>
<dbReference type="GO" id="GO:0020037">
    <property type="term" value="F:heme binding"/>
    <property type="evidence" value="ECO:0007669"/>
    <property type="project" value="InterPro"/>
</dbReference>
<dbReference type="PANTHER" id="PTHR30071">
    <property type="entry name" value="HEME EXPORTER PROTEIN C"/>
    <property type="match status" value="1"/>
</dbReference>
<feature type="transmembrane region" description="Helical" evidence="9">
    <location>
        <begin position="95"/>
        <end position="114"/>
    </location>
</feature>
<organism evidence="11 12">
    <name type="scientific">Bosea spartocytisi</name>
    <dbReference type="NCBI Taxonomy" id="2773451"/>
    <lineage>
        <taxon>Bacteria</taxon>
        <taxon>Pseudomonadati</taxon>
        <taxon>Pseudomonadota</taxon>
        <taxon>Alphaproteobacteria</taxon>
        <taxon>Hyphomicrobiales</taxon>
        <taxon>Boseaceae</taxon>
        <taxon>Bosea</taxon>
    </lineage>
</organism>
<sequence length="253" mass="28042">MASLIDLANPTRFMRLSSALLPWLAGVSALLLVVGFYLAWFVAPPDYQQGETIRIMFVHVPAAWLAMMFYAMMAVSALGTLVWRHPLADVAQKAAAPIGACFALVCLVTGALWGKPMWGTYWVWDARLTSVLILFLVYLGIIALWRVLDDPSRAGRAVAILTLIGFVNVPIIKFSVDWWNTLHQPASVFRMGGSTIDGSMLWPLLILALGFTLFALTLHMLAMRAEIMRRRVRTLTILEAERLDRLSAQGAPA</sequence>
<evidence type="ECO:0000256" key="6">
    <source>
        <dbReference type="ARBA" id="ARBA00022748"/>
    </source>
</evidence>
<keyword evidence="9" id="KW-1003">Cell membrane</keyword>
<name>A0A927EEI6_9HYPH</name>
<keyword evidence="8 9" id="KW-0472">Membrane</keyword>
<dbReference type="EMBL" id="JACXWY010000038">
    <property type="protein sequence ID" value="MBD3849428.1"/>
    <property type="molecule type" value="Genomic_DNA"/>
</dbReference>
<dbReference type="RefSeq" id="WP_038358114.1">
    <property type="nucleotide sequence ID" value="NZ_JACXWY010000038.1"/>
</dbReference>
<evidence type="ECO:0000259" key="10">
    <source>
        <dbReference type="Pfam" id="PF01578"/>
    </source>
</evidence>
<feature type="transmembrane region" description="Helical" evidence="9">
    <location>
        <begin position="157"/>
        <end position="180"/>
    </location>
</feature>
<feature type="transmembrane region" description="Helical" evidence="9">
    <location>
        <begin position="126"/>
        <end position="145"/>
    </location>
</feature>
<evidence type="ECO:0000256" key="9">
    <source>
        <dbReference type="RuleBase" id="RU364092"/>
    </source>
</evidence>
<dbReference type="Pfam" id="PF01578">
    <property type="entry name" value="Cytochrom_C_asm"/>
    <property type="match status" value="1"/>
</dbReference>
<dbReference type="InterPro" id="IPR003557">
    <property type="entry name" value="Cyt_c_biogenesis_CcmC"/>
</dbReference>
<dbReference type="GO" id="GO:0017004">
    <property type="term" value="P:cytochrome complex assembly"/>
    <property type="evidence" value="ECO:0007669"/>
    <property type="project" value="UniProtKB-KW"/>
</dbReference>
<feature type="transmembrane region" description="Helical" evidence="9">
    <location>
        <begin position="200"/>
        <end position="223"/>
    </location>
</feature>
<evidence type="ECO:0000256" key="2">
    <source>
        <dbReference type="ARBA" id="ARBA00004141"/>
    </source>
</evidence>
<evidence type="ECO:0000313" key="11">
    <source>
        <dbReference type="EMBL" id="MBD3849428.1"/>
    </source>
</evidence>
<comment type="similarity">
    <text evidence="3 9">Belongs to the CcmC/CycZ/HelC family.</text>
</comment>
<gene>
    <name evidence="9" type="primary">ccmC</name>
    <name evidence="11" type="ORF">IED13_27330</name>
</gene>
<evidence type="ECO:0000256" key="4">
    <source>
        <dbReference type="ARBA" id="ARBA00016463"/>
    </source>
</evidence>
<feature type="transmembrane region" description="Helical" evidence="9">
    <location>
        <begin position="20"/>
        <end position="42"/>
    </location>
</feature>
<evidence type="ECO:0000313" key="12">
    <source>
        <dbReference type="Proteomes" id="UP000619295"/>
    </source>
</evidence>
<keyword evidence="7 9" id="KW-1133">Transmembrane helix</keyword>
<accession>A0A927EEI6</accession>
<reference evidence="11" key="1">
    <citation type="submission" date="2020-09" db="EMBL/GenBank/DDBJ databases">
        <title>Bosea spartocytisi sp. nov. a root nodule endophyte of Spartocytisus supranubius in the high mountain ecosystem fo the Teide National Park (Canary Islands, Spain).</title>
        <authorList>
            <person name="Pulido-Suarez L."/>
            <person name="Peix A."/>
            <person name="Igual J.M."/>
            <person name="Socas-Perez N."/>
            <person name="Velazquez E."/>
            <person name="Flores-Felix J.D."/>
            <person name="Leon-Barrios M."/>
        </authorList>
    </citation>
    <scope>NUCLEOTIDE SEQUENCE</scope>
    <source>
        <strain evidence="11">SSUT16</strain>
    </source>
</reference>
<dbReference type="AlphaFoldDB" id="A0A927EEI6"/>